<feature type="non-terminal residue" evidence="1">
    <location>
        <position position="1"/>
    </location>
</feature>
<protein>
    <submittedName>
        <fullName evidence="1">Ribosylnicotinamide kinase</fullName>
    </submittedName>
</protein>
<evidence type="ECO:0000313" key="2">
    <source>
        <dbReference type="Proteomes" id="UP000253551"/>
    </source>
</evidence>
<keyword evidence="1" id="KW-0418">Kinase</keyword>
<proteinExistence type="predicted"/>
<organism evidence="1 2">
    <name type="scientific">Rhizopus stolonifer</name>
    <name type="common">Rhizopus nigricans</name>
    <dbReference type="NCBI Taxonomy" id="4846"/>
    <lineage>
        <taxon>Eukaryota</taxon>
        <taxon>Fungi</taxon>
        <taxon>Fungi incertae sedis</taxon>
        <taxon>Mucoromycota</taxon>
        <taxon>Mucoromycotina</taxon>
        <taxon>Mucoromycetes</taxon>
        <taxon>Mucorales</taxon>
        <taxon>Mucorineae</taxon>
        <taxon>Rhizopodaceae</taxon>
        <taxon>Rhizopus</taxon>
    </lineage>
</organism>
<dbReference type="InterPro" id="IPR027417">
    <property type="entry name" value="P-loop_NTPase"/>
</dbReference>
<dbReference type="OrthoDB" id="10041966at2759"/>
<dbReference type="STRING" id="4846.A0A367JNR4"/>
<dbReference type="EMBL" id="PJQM01002972">
    <property type="protein sequence ID" value="RCH91573.1"/>
    <property type="molecule type" value="Genomic_DNA"/>
</dbReference>
<keyword evidence="2" id="KW-1185">Reference proteome</keyword>
<dbReference type="AlphaFoldDB" id="A0A367JNR4"/>
<sequence>PDKDIPIDKETQLENWDCPEAIEFDRFLNIILYTKKNNGKLPDGYDSREENNVHDGSNQLDEATAQELQQKLSPLIEKDSRFVIVDGFMLYWDKKVMDQLDCKISLMTSYATLKSRREERQGYHTEGGYWIDPPGYFDKIVWPEYLRLNEHDDTLEDVLKIDTDKNSIRDMSLIVADRLNKDLR</sequence>
<accession>A0A367JNR4</accession>
<evidence type="ECO:0000313" key="1">
    <source>
        <dbReference type="EMBL" id="RCH91573.1"/>
    </source>
</evidence>
<dbReference type="SUPFAM" id="SSF52540">
    <property type="entry name" value="P-loop containing nucleoside triphosphate hydrolases"/>
    <property type="match status" value="1"/>
</dbReference>
<dbReference type="Gene3D" id="3.40.50.300">
    <property type="entry name" value="P-loop containing nucleotide triphosphate hydrolases"/>
    <property type="match status" value="1"/>
</dbReference>
<comment type="caution">
    <text evidence="1">The sequence shown here is derived from an EMBL/GenBank/DDBJ whole genome shotgun (WGS) entry which is preliminary data.</text>
</comment>
<dbReference type="Proteomes" id="UP000253551">
    <property type="component" value="Unassembled WGS sequence"/>
</dbReference>
<keyword evidence="1" id="KW-0808">Transferase</keyword>
<reference evidence="1 2" key="1">
    <citation type="journal article" date="2018" name="G3 (Bethesda)">
        <title>Phylogenetic and Phylogenomic Definition of Rhizopus Species.</title>
        <authorList>
            <person name="Gryganskyi A.P."/>
            <person name="Golan J."/>
            <person name="Dolatabadi S."/>
            <person name="Mondo S."/>
            <person name="Robb S."/>
            <person name="Idnurm A."/>
            <person name="Muszewska A."/>
            <person name="Steczkiewicz K."/>
            <person name="Masonjones S."/>
            <person name="Liao H.L."/>
            <person name="Gajdeczka M.T."/>
            <person name="Anike F."/>
            <person name="Vuek A."/>
            <person name="Anishchenko I.M."/>
            <person name="Voigt K."/>
            <person name="de Hoog G.S."/>
            <person name="Smith M.E."/>
            <person name="Heitman J."/>
            <person name="Vilgalys R."/>
            <person name="Stajich J.E."/>
        </authorList>
    </citation>
    <scope>NUCLEOTIDE SEQUENCE [LARGE SCALE GENOMIC DNA]</scope>
    <source>
        <strain evidence="1 2">LSU 92-RS-03</strain>
    </source>
</reference>
<name>A0A367JNR4_RHIST</name>
<gene>
    <name evidence="1" type="primary">NRK1_2</name>
    <name evidence="1" type="ORF">CU098_010784</name>
</gene>
<dbReference type="GO" id="GO:0016301">
    <property type="term" value="F:kinase activity"/>
    <property type="evidence" value="ECO:0007669"/>
    <property type="project" value="UniProtKB-KW"/>
</dbReference>